<dbReference type="InterPro" id="IPR047581">
    <property type="entry name" value="EcSI_cupin"/>
</dbReference>
<dbReference type="InterPro" id="IPR014710">
    <property type="entry name" value="RmlC-like_jellyroll"/>
</dbReference>
<dbReference type="Proteomes" id="UP001061361">
    <property type="component" value="Chromosome"/>
</dbReference>
<evidence type="ECO:0000256" key="7">
    <source>
        <dbReference type="ARBA" id="ARBA00044951"/>
    </source>
</evidence>
<dbReference type="SUPFAM" id="SSF51182">
    <property type="entry name" value="RmlC-like cupins"/>
    <property type="match status" value="1"/>
</dbReference>
<reference evidence="9" key="1">
    <citation type="submission" date="2022-08" db="EMBL/GenBank/DDBJ databases">
        <title>Genome Sequence of the sulphate-reducing bacterium, Pseudodesulfovibrio portus JCM14722.</title>
        <authorList>
            <person name="Kondo R."/>
            <person name="Kataoka T."/>
        </authorList>
    </citation>
    <scope>NUCLEOTIDE SEQUENCE</scope>
    <source>
        <strain evidence="9">JCM 14722</strain>
    </source>
</reference>
<evidence type="ECO:0000256" key="8">
    <source>
        <dbReference type="ARBA" id="ARBA00044972"/>
    </source>
</evidence>
<dbReference type="InterPro" id="IPR010864">
    <property type="entry name" value="D-lyxose_isomer"/>
</dbReference>
<comment type="similarity">
    <text evidence="7">Belongs to the D-lyxose ketol-isomerase family.</text>
</comment>
<evidence type="ECO:0000256" key="1">
    <source>
        <dbReference type="ARBA" id="ARBA00001936"/>
    </source>
</evidence>
<dbReference type="CDD" id="cd20309">
    <property type="entry name" value="cupin_EcSI"/>
    <property type="match status" value="1"/>
</dbReference>
<evidence type="ECO:0000256" key="5">
    <source>
        <dbReference type="ARBA" id="ARBA00023277"/>
    </source>
</evidence>
<evidence type="ECO:0000256" key="4">
    <source>
        <dbReference type="ARBA" id="ARBA00023235"/>
    </source>
</evidence>
<keyword evidence="10" id="KW-1185">Reference proteome</keyword>
<evidence type="ECO:0000256" key="2">
    <source>
        <dbReference type="ARBA" id="ARBA00022723"/>
    </source>
</evidence>
<evidence type="ECO:0000256" key="6">
    <source>
        <dbReference type="ARBA" id="ARBA00044907"/>
    </source>
</evidence>
<proteinExistence type="inferred from homology"/>
<keyword evidence="2" id="KW-0479">Metal-binding</keyword>
<keyword evidence="5" id="KW-0119">Carbohydrate metabolism</keyword>
<dbReference type="RefSeq" id="WP_264983995.1">
    <property type="nucleotide sequence ID" value="NZ_AP026708.1"/>
</dbReference>
<dbReference type="EC" id="5.3.1.15" evidence="8"/>
<keyword evidence="4" id="KW-0413">Isomerase</keyword>
<gene>
    <name evidence="9" type="ORF">JCM14722_14870</name>
</gene>
<sequence length="223" mass="24936">MKRSEINALISDAKAFFESFQFRLPPWAFWGPDDWKGKGNSEVVANQLGWDLTDYGAGDFEKRGLILFTIRNGNLAAGHPKTYAEKIMIVRENQICPMHFHWAKTEDIINRGGGNLVVELYGSTPGEELGTDPLTVSVDGFERTVAPGGTVVLTPGESIFLEQGMYHRFYGEPGKGKVLVGEVSSVNDDNTDNRFHEPQARFPKIEEDEPPLHLLCTDYPNYV</sequence>
<name>A0ABM8ARA3_9BACT</name>
<protein>
    <recommendedName>
        <fullName evidence="8">D-lyxose ketol-isomerase</fullName>
        <ecNumber evidence="8">5.3.1.15</ecNumber>
    </recommendedName>
</protein>
<keyword evidence="3" id="KW-0464">Manganese</keyword>
<evidence type="ECO:0000313" key="9">
    <source>
        <dbReference type="EMBL" id="BDQ33945.1"/>
    </source>
</evidence>
<dbReference type="Gene3D" id="2.60.120.10">
    <property type="entry name" value="Jelly Rolls"/>
    <property type="match status" value="1"/>
</dbReference>
<dbReference type="EMBL" id="AP026708">
    <property type="protein sequence ID" value="BDQ33945.1"/>
    <property type="molecule type" value="Genomic_DNA"/>
</dbReference>
<accession>A0ABM8ARA3</accession>
<evidence type="ECO:0000313" key="10">
    <source>
        <dbReference type="Proteomes" id="UP001061361"/>
    </source>
</evidence>
<comment type="cofactor">
    <cofactor evidence="1">
        <name>Mn(2+)</name>
        <dbReference type="ChEBI" id="CHEBI:29035"/>
    </cofactor>
</comment>
<evidence type="ECO:0000256" key="3">
    <source>
        <dbReference type="ARBA" id="ARBA00023211"/>
    </source>
</evidence>
<comment type="catalytic activity">
    <reaction evidence="6">
        <text>D-lyxose = D-xylulose</text>
        <dbReference type="Rhea" id="RHEA:14201"/>
        <dbReference type="ChEBI" id="CHEBI:16789"/>
        <dbReference type="ChEBI" id="CHEBI:17140"/>
        <dbReference type="EC" id="5.3.1.15"/>
    </reaction>
</comment>
<dbReference type="InterPro" id="IPR011051">
    <property type="entry name" value="RmlC_Cupin_sf"/>
</dbReference>
<dbReference type="Pfam" id="PF07385">
    <property type="entry name" value="Lyx_isomer"/>
    <property type="match status" value="1"/>
</dbReference>
<organism evidence="9 10">
    <name type="scientific">Pseudodesulfovibrio portus</name>
    <dbReference type="NCBI Taxonomy" id="231439"/>
    <lineage>
        <taxon>Bacteria</taxon>
        <taxon>Pseudomonadati</taxon>
        <taxon>Thermodesulfobacteriota</taxon>
        <taxon>Desulfovibrionia</taxon>
        <taxon>Desulfovibrionales</taxon>
        <taxon>Desulfovibrionaceae</taxon>
    </lineage>
</organism>